<evidence type="ECO:0000256" key="1">
    <source>
        <dbReference type="ARBA" id="ARBA00004141"/>
    </source>
</evidence>
<feature type="transmembrane region" description="Helical" evidence="9">
    <location>
        <begin position="512"/>
        <end position="532"/>
    </location>
</feature>
<evidence type="ECO:0000256" key="6">
    <source>
        <dbReference type="ARBA" id="ARBA00022989"/>
    </source>
</evidence>
<reference evidence="10" key="2">
    <citation type="submission" date="2020-05" db="UniProtKB">
        <authorList>
            <consortium name="EnsemblMetazoa"/>
        </authorList>
    </citation>
    <scope>IDENTIFICATION</scope>
    <source>
        <strain evidence="10">MINIMUS1</strain>
    </source>
</reference>
<keyword evidence="6 9" id="KW-1133">Transmembrane helix</keyword>
<dbReference type="InterPro" id="IPR001991">
    <property type="entry name" value="Na-dicarboxylate_symporter"/>
</dbReference>
<keyword evidence="7 9" id="KW-0472">Membrane</keyword>
<dbReference type="InterPro" id="IPR036458">
    <property type="entry name" value="Na:dicarbo_symporter_sf"/>
</dbReference>
<dbReference type="InterPro" id="IPR018107">
    <property type="entry name" value="Na-dicarboxylate_symporter_CS"/>
</dbReference>
<dbReference type="PRINTS" id="PR00173">
    <property type="entry name" value="EDTRNSPORT"/>
</dbReference>
<evidence type="ECO:0000256" key="5">
    <source>
        <dbReference type="ARBA" id="ARBA00022847"/>
    </source>
</evidence>
<feature type="transmembrane region" description="Helical" evidence="9">
    <location>
        <begin position="586"/>
        <end position="612"/>
    </location>
</feature>
<evidence type="ECO:0000256" key="8">
    <source>
        <dbReference type="ARBA" id="ARBA00023180"/>
    </source>
</evidence>
<reference evidence="11" key="1">
    <citation type="submission" date="2013-03" db="EMBL/GenBank/DDBJ databases">
        <title>The Genome Sequence of Anopheles minimus MINIMUS1.</title>
        <authorList>
            <consortium name="The Broad Institute Genomics Platform"/>
            <person name="Neafsey D.E."/>
            <person name="Walton C."/>
            <person name="Walker B."/>
            <person name="Young S.K."/>
            <person name="Zeng Q."/>
            <person name="Gargeya S."/>
            <person name="Fitzgerald M."/>
            <person name="Haas B."/>
            <person name="Abouelleil A."/>
            <person name="Allen A.W."/>
            <person name="Alvarado L."/>
            <person name="Arachchi H.M."/>
            <person name="Berlin A.M."/>
            <person name="Chapman S.B."/>
            <person name="Gainer-Dewar J."/>
            <person name="Goldberg J."/>
            <person name="Griggs A."/>
            <person name="Gujja S."/>
            <person name="Hansen M."/>
            <person name="Howarth C."/>
            <person name="Imamovic A."/>
            <person name="Ireland A."/>
            <person name="Larimer J."/>
            <person name="McCowan C."/>
            <person name="Murphy C."/>
            <person name="Pearson M."/>
            <person name="Poon T.W."/>
            <person name="Priest M."/>
            <person name="Roberts A."/>
            <person name="Saif S."/>
            <person name="Shea T."/>
            <person name="Sisk P."/>
            <person name="Sykes S."/>
            <person name="Wortman J."/>
            <person name="Nusbaum C."/>
            <person name="Birren B."/>
        </authorList>
    </citation>
    <scope>NUCLEOTIDE SEQUENCE [LARGE SCALE GENOMIC DNA]</scope>
    <source>
        <strain evidence="11">MINIMUS1</strain>
    </source>
</reference>
<feature type="transmembrane region" description="Helical" evidence="9">
    <location>
        <begin position="336"/>
        <end position="359"/>
    </location>
</feature>
<feature type="transmembrane region" description="Helical" evidence="9">
    <location>
        <begin position="206"/>
        <end position="224"/>
    </location>
</feature>
<accession>A0A182WIB3</accession>
<dbReference type="Gene3D" id="1.10.3860.10">
    <property type="entry name" value="Sodium:dicarboxylate symporter"/>
    <property type="match status" value="1"/>
</dbReference>
<dbReference type="AlphaFoldDB" id="A0A182WIB3"/>
<proteinExistence type="inferred from homology"/>
<dbReference type="PROSITE" id="PS00714">
    <property type="entry name" value="NA_DICARBOXYL_SYMP_2"/>
    <property type="match status" value="1"/>
</dbReference>
<name>A0A182WIB3_9DIPT</name>
<keyword evidence="8" id="KW-0325">Glycoprotein</keyword>
<dbReference type="EnsemblMetazoa" id="AMIN010117-RA">
    <property type="protein sequence ID" value="AMIN010117-PA"/>
    <property type="gene ID" value="AMIN010117"/>
</dbReference>
<protein>
    <submittedName>
        <fullName evidence="10">Amino acid transporter</fullName>
    </submittedName>
</protein>
<keyword evidence="5" id="KW-0769">Symport</keyword>
<dbReference type="Proteomes" id="UP000075920">
    <property type="component" value="Unassembled WGS sequence"/>
</dbReference>
<dbReference type="PANTHER" id="PTHR11958">
    <property type="entry name" value="SODIUM/DICARBOXYLATE SYMPORTER-RELATED"/>
    <property type="match status" value="1"/>
</dbReference>
<keyword evidence="4 9" id="KW-0812">Transmembrane</keyword>
<keyword evidence="3" id="KW-0813">Transport</keyword>
<evidence type="ECO:0000313" key="10">
    <source>
        <dbReference type="EnsemblMetazoa" id="AMIN010117-PA"/>
    </source>
</evidence>
<feature type="transmembrane region" description="Helical" evidence="9">
    <location>
        <begin position="379"/>
        <end position="403"/>
    </location>
</feature>
<dbReference type="GO" id="GO:0015501">
    <property type="term" value="F:glutamate:sodium symporter activity"/>
    <property type="evidence" value="ECO:0007669"/>
    <property type="project" value="TreeGrafter"/>
</dbReference>
<feature type="transmembrane region" description="Helical" evidence="9">
    <location>
        <begin position="415"/>
        <end position="437"/>
    </location>
</feature>
<dbReference type="GO" id="GO:0015175">
    <property type="term" value="F:neutral L-amino acid transmembrane transporter activity"/>
    <property type="evidence" value="ECO:0007669"/>
    <property type="project" value="TreeGrafter"/>
</dbReference>
<dbReference type="PANTHER" id="PTHR11958:SF63">
    <property type="entry name" value="AMINO ACID TRANSPORTER"/>
    <property type="match status" value="1"/>
</dbReference>
<dbReference type="Pfam" id="PF00375">
    <property type="entry name" value="SDF"/>
    <property type="match status" value="1"/>
</dbReference>
<organism evidence="10 11">
    <name type="scientific">Anopheles minimus</name>
    <dbReference type="NCBI Taxonomy" id="112268"/>
    <lineage>
        <taxon>Eukaryota</taxon>
        <taxon>Metazoa</taxon>
        <taxon>Ecdysozoa</taxon>
        <taxon>Arthropoda</taxon>
        <taxon>Hexapoda</taxon>
        <taxon>Insecta</taxon>
        <taxon>Pterygota</taxon>
        <taxon>Neoptera</taxon>
        <taxon>Endopterygota</taxon>
        <taxon>Diptera</taxon>
        <taxon>Nematocera</taxon>
        <taxon>Culicoidea</taxon>
        <taxon>Culicidae</taxon>
        <taxon>Anophelinae</taxon>
        <taxon>Anopheles</taxon>
    </lineage>
</organism>
<dbReference type="GO" id="GO:0005886">
    <property type="term" value="C:plasma membrane"/>
    <property type="evidence" value="ECO:0007669"/>
    <property type="project" value="TreeGrafter"/>
</dbReference>
<feature type="transmembrane region" description="Helical" evidence="9">
    <location>
        <begin position="553"/>
        <end position="574"/>
    </location>
</feature>
<evidence type="ECO:0000313" key="11">
    <source>
        <dbReference type="Proteomes" id="UP000075920"/>
    </source>
</evidence>
<dbReference type="SUPFAM" id="SSF118215">
    <property type="entry name" value="Proton glutamate symport protein"/>
    <property type="match status" value="1"/>
</dbReference>
<dbReference type="GO" id="GO:0005313">
    <property type="term" value="F:L-glutamate transmembrane transporter activity"/>
    <property type="evidence" value="ECO:0007669"/>
    <property type="project" value="TreeGrafter"/>
</dbReference>
<evidence type="ECO:0000256" key="4">
    <source>
        <dbReference type="ARBA" id="ARBA00022692"/>
    </source>
</evidence>
<dbReference type="InterPro" id="IPR050746">
    <property type="entry name" value="DAACS"/>
</dbReference>
<comment type="similarity">
    <text evidence="2">Belongs to the dicarboxylate/amino acid:cation symporter (DAACS) (TC 2.A.23) family.</text>
</comment>
<comment type="subcellular location">
    <subcellularLocation>
        <location evidence="1">Membrane</location>
        <topology evidence="1">Multi-pass membrane protein</topology>
    </subcellularLocation>
</comment>
<keyword evidence="11" id="KW-1185">Reference proteome</keyword>
<dbReference type="VEuPathDB" id="VectorBase:AMIN010117"/>
<evidence type="ECO:0000256" key="7">
    <source>
        <dbReference type="ARBA" id="ARBA00023136"/>
    </source>
</evidence>
<evidence type="ECO:0000256" key="9">
    <source>
        <dbReference type="SAM" id="Phobius"/>
    </source>
</evidence>
<evidence type="ECO:0000256" key="3">
    <source>
        <dbReference type="ARBA" id="ARBA00022448"/>
    </source>
</evidence>
<dbReference type="STRING" id="112268.A0A182WIB3"/>
<sequence length="820" mass="90587">MNRGKKLSFFLTETGRQVVFYGATTVAIGLFAGHYFPHTICISYYKEFVQAYKNGEERKLSEKLEQRYKRALNLLDLSEFEKKFANPFVVYGFDVFNAGSFKTRFGAYVGIPSSFEYDSAAAIDRTDIKIRNQPIDWNTEPGKLLEDALVLSEDEQVFGIARELLTMKTHKPLIQSIIPTVSWMCTYSLASQLNERCNFYVRPRSLRLMLYTICGLFGFGIYSFSTDMTEIYYETKVDKEMATLGPDVIDAGVRFYDKVLKKNVAIRKLTGEDYYTAKGNVNYLIRQKAAPLTLRKEFFQTGYKNYVVTEETSIYNTAINMKMQWTSVWGFVRRNLLTTLTILGVIVGIALGLGLRAVPDEGDSWSQRDVSYINYVGDLFLRTLKALILPLIVSSLIAAVGSLDLSLSKKIGGRAVLYYLATTVLAVILGIVLVVTIEPGSDRNSEEVESDGVQSRNITTVDTLLDLVRNMFPPNLVQACTQQYQTVLKPPAANPAESDIYRWTITGVYSDGMNILGLVVASIVFGVALGATKRENALVLQFFQQLSHIVMKVTGWVIWLSPVGVTFLIASKILEIEDLGDMFSKLGLYFAVVAGGILFHGFVVLSLLFFLFTRKNPLRFIANMGQALATAFGTSSSSASLPVTMQCLEEKNHIDPRVSRFVLPIGATINMDGTALYEAVAAIFIAQLRGLSLSFGNVLAISITATAASIGAAGIPQAGLVTLVMVLDTVGLPAEDVSLIIAVDWLLDRFRTLVNVLGDSFGAAIVYHYSKAELENTKNVEGGLAAATQIPPETDPELVFHTDTILANGDDRVIDKNSRL</sequence>
<evidence type="ECO:0000256" key="2">
    <source>
        <dbReference type="ARBA" id="ARBA00006148"/>
    </source>
</evidence>